<comment type="similarity">
    <text evidence="1">Belongs to the type-I restriction system S methylase family.</text>
</comment>
<dbReference type="Proteomes" id="UP000282297">
    <property type="component" value="Chromosome"/>
</dbReference>
<dbReference type="RefSeq" id="WP_124784642.1">
    <property type="nucleotide sequence ID" value="NZ_CP034171.1"/>
</dbReference>
<organism evidence="5 6">
    <name type="scientific">Chryseobacterium taklimakanense</name>
    <dbReference type="NCBI Taxonomy" id="536441"/>
    <lineage>
        <taxon>Bacteria</taxon>
        <taxon>Pseudomonadati</taxon>
        <taxon>Bacteroidota</taxon>
        <taxon>Flavobacteriia</taxon>
        <taxon>Flavobacteriales</taxon>
        <taxon>Weeksellaceae</taxon>
        <taxon>Chryseobacterium group</taxon>
        <taxon>Chryseobacterium</taxon>
    </lineage>
</organism>
<dbReference type="REBASE" id="284243">
    <property type="entry name" value="S.Cta4753ORF6710P"/>
</dbReference>
<keyword evidence="3" id="KW-0238">DNA-binding</keyword>
<dbReference type="Gene3D" id="1.10.287.1120">
    <property type="entry name" value="Bipartite methylase S protein"/>
    <property type="match status" value="1"/>
</dbReference>
<keyword evidence="5" id="KW-0255">Endonuclease</keyword>
<keyword evidence="5" id="KW-0540">Nuclease</keyword>
<gene>
    <name evidence="5" type="ORF">EIH08_06690</name>
</gene>
<sequence>MTNWKEYKVEEFAEVIGGGTPSTKNSDYFGGSIPWLTPRDLTNYEKRYITNGERNITNEGLRNSSAKLIPKHSILLTSRAPIGYLAIASNEVTTNQGFKSLVVNPDIANYKFVFYLVKANIERIKSFGTGTTFAEISASVVKNLKFNLPDLPTQTAIAEILSSLDDKIELNNKINQQLENLAQTLFKQWFIDFEFPNENGEPYKSSGGEMIDSELGEIPKGWEVKKLGALVKKSNTGADAIKRAPIVNEDTGIRCVRVGDMTNKRPFDEWGFCKITPQDYKRYKLEINDIVVTRTATLGINTIIRNEIKGVYNNGLIRLKIDENKIIPLLAYCFLQSDAYKIWIERISGDSSTRPNMQINYLLDFPMYQCPMTIQTKFINQASLIFENLENNILENKELIQLRDTLLPKLISGELEVSELLAQNA</sequence>
<keyword evidence="2" id="KW-0680">Restriction system</keyword>
<dbReference type="InterPro" id="IPR052021">
    <property type="entry name" value="Type-I_RS_S_subunit"/>
</dbReference>
<dbReference type="CDD" id="cd17273">
    <property type="entry name" value="RMtype1_S_EcoJA69PI-TRD1-CR1_like"/>
    <property type="match status" value="1"/>
</dbReference>
<evidence type="ECO:0000256" key="2">
    <source>
        <dbReference type="ARBA" id="ARBA00022747"/>
    </source>
</evidence>
<feature type="domain" description="Type I restriction modification DNA specificity" evidence="4">
    <location>
        <begin position="219"/>
        <end position="357"/>
    </location>
</feature>
<name>A0A3G8WJI4_9FLAO</name>
<dbReference type="GO" id="GO:0009307">
    <property type="term" value="P:DNA restriction-modification system"/>
    <property type="evidence" value="ECO:0007669"/>
    <property type="project" value="UniProtKB-KW"/>
</dbReference>
<dbReference type="Pfam" id="PF01420">
    <property type="entry name" value="Methylase_S"/>
    <property type="match status" value="2"/>
</dbReference>
<reference evidence="6" key="1">
    <citation type="submission" date="2018-11" db="EMBL/GenBank/DDBJ databases">
        <title>Proposal to divide the Flavobacteriaceae and reorganize its genera based on Amino Acid Identity values calculated from whole genome sequences.</title>
        <authorList>
            <person name="Nicholson A.C."/>
            <person name="Gulvik C.A."/>
            <person name="Whitney A.M."/>
            <person name="Humrighouse B.W."/>
            <person name="Bell M."/>
            <person name="Holmes B."/>
            <person name="Steigerwalt A.B."/>
            <person name="Villarma A."/>
            <person name="Sheth M."/>
            <person name="Batra D."/>
            <person name="Pryor J."/>
            <person name="Bernardet J.-F."/>
            <person name="Hugo C."/>
            <person name="Kampfer P."/>
            <person name="Newman J.D."/>
            <person name="McQuiston J.R."/>
        </authorList>
    </citation>
    <scope>NUCLEOTIDE SEQUENCE [LARGE SCALE GENOMIC DNA]</scope>
    <source>
        <strain evidence="6">H4753</strain>
    </source>
</reference>
<dbReference type="Gene3D" id="3.90.220.20">
    <property type="entry name" value="DNA methylase specificity domains"/>
    <property type="match status" value="2"/>
</dbReference>
<evidence type="ECO:0000313" key="5">
    <source>
        <dbReference type="EMBL" id="AZI20438.1"/>
    </source>
</evidence>
<evidence type="ECO:0000313" key="6">
    <source>
        <dbReference type="Proteomes" id="UP000282297"/>
    </source>
</evidence>
<dbReference type="PANTHER" id="PTHR30408:SF13">
    <property type="entry name" value="TYPE I RESTRICTION ENZYME HINDI SPECIFICITY SUBUNIT"/>
    <property type="match status" value="1"/>
</dbReference>
<dbReference type="SUPFAM" id="SSF116734">
    <property type="entry name" value="DNA methylase specificity domain"/>
    <property type="match status" value="2"/>
</dbReference>
<feature type="domain" description="Type I restriction modification DNA specificity" evidence="4">
    <location>
        <begin position="2"/>
        <end position="180"/>
    </location>
</feature>
<dbReference type="GO" id="GO:0003677">
    <property type="term" value="F:DNA binding"/>
    <property type="evidence" value="ECO:0007669"/>
    <property type="project" value="UniProtKB-KW"/>
</dbReference>
<dbReference type="GO" id="GO:0004519">
    <property type="term" value="F:endonuclease activity"/>
    <property type="evidence" value="ECO:0007669"/>
    <property type="project" value="UniProtKB-KW"/>
</dbReference>
<evidence type="ECO:0000259" key="4">
    <source>
        <dbReference type="Pfam" id="PF01420"/>
    </source>
</evidence>
<evidence type="ECO:0000256" key="1">
    <source>
        <dbReference type="ARBA" id="ARBA00010923"/>
    </source>
</evidence>
<protein>
    <submittedName>
        <fullName evidence="5">Restriction endonuclease subunit S</fullName>
    </submittedName>
</protein>
<proteinExistence type="inferred from homology"/>
<dbReference type="EMBL" id="CP034171">
    <property type="protein sequence ID" value="AZI20438.1"/>
    <property type="molecule type" value="Genomic_DNA"/>
</dbReference>
<dbReference type="InterPro" id="IPR044946">
    <property type="entry name" value="Restrct_endonuc_typeI_TRD_sf"/>
</dbReference>
<accession>A0A3G8WJI4</accession>
<dbReference type="AlphaFoldDB" id="A0A3G8WJI4"/>
<keyword evidence="5" id="KW-0378">Hydrolase</keyword>
<evidence type="ECO:0000256" key="3">
    <source>
        <dbReference type="ARBA" id="ARBA00023125"/>
    </source>
</evidence>
<dbReference type="InterPro" id="IPR000055">
    <property type="entry name" value="Restrct_endonuc_typeI_TRD"/>
</dbReference>
<dbReference type="PANTHER" id="PTHR30408">
    <property type="entry name" value="TYPE-1 RESTRICTION ENZYME ECOKI SPECIFICITY PROTEIN"/>
    <property type="match status" value="1"/>
</dbReference>